<evidence type="ECO:0000313" key="2">
    <source>
        <dbReference type="EMBL" id="SFN59534.1"/>
    </source>
</evidence>
<gene>
    <name evidence="2" type="ORF">SAMN05660413_01785</name>
</gene>
<dbReference type="STRING" id="287099.SAMN05660413_01785"/>
<organism evidence="2 3">
    <name type="scientific">Salegentibacter flavus</name>
    <dbReference type="NCBI Taxonomy" id="287099"/>
    <lineage>
        <taxon>Bacteria</taxon>
        <taxon>Pseudomonadati</taxon>
        <taxon>Bacteroidota</taxon>
        <taxon>Flavobacteriia</taxon>
        <taxon>Flavobacteriales</taxon>
        <taxon>Flavobacteriaceae</taxon>
        <taxon>Salegentibacter</taxon>
    </lineage>
</organism>
<keyword evidence="1" id="KW-0472">Membrane</keyword>
<feature type="transmembrane region" description="Helical" evidence="1">
    <location>
        <begin position="76"/>
        <end position="98"/>
    </location>
</feature>
<dbReference type="Proteomes" id="UP000199153">
    <property type="component" value="Unassembled WGS sequence"/>
</dbReference>
<proteinExistence type="predicted"/>
<keyword evidence="3" id="KW-1185">Reference proteome</keyword>
<evidence type="ECO:0000313" key="3">
    <source>
        <dbReference type="Proteomes" id="UP000199153"/>
    </source>
</evidence>
<accession>A0A1I5AAM4</accession>
<reference evidence="2 3" key="1">
    <citation type="submission" date="2016-10" db="EMBL/GenBank/DDBJ databases">
        <authorList>
            <person name="de Groot N.N."/>
        </authorList>
    </citation>
    <scope>NUCLEOTIDE SEQUENCE [LARGE SCALE GENOMIC DNA]</scope>
    <source>
        <strain evidence="2 3">DSM 17794</strain>
    </source>
</reference>
<keyword evidence="1" id="KW-0812">Transmembrane</keyword>
<keyword evidence="1" id="KW-1133">Transmembrane helix</keyword>
<evidence type="ECO:0000256" key="1">
    <source>
        <dbReference type="SAM" id="Phobius"/>
    </source>
</evidence>
<name>A0A1I5AAM4_9FLAO</name>
<feature type="non-terminal residue" evidence="2">
    <location>
        <position position="1"/>
    </location>
</feature>
<sequence length="112" mass="13332">KSHSVVTYLTGTFLLLGVIFYYYFEILLSSKILFIKREISFYISFITLIYFLTTTPIFIYYKYFTTKSPEFVELSSIVLIAMNIFMYSFYSIVFLRLANKKKIYPKNLKNAL</sequence>
<feature type="transmembrane region" description="Helical" evidence="1">
    <location>
        <begin position="39"/>
        <end position="61"/>
    </location>
</feature>
<dbReference type="EMBL" id="FOVL01000009">
    <property type="protein sequence ID" value="SFN59534.1"/>
    <property type="molecule type" value="Genomic_DNA"/>
</dbReference>
<protein>
    <submittedName>
        <fullName evidence="2">Uncharacterized protein</fullName>
    </submittedName>
</protein>
<dbReference type="AlphaFoldDB" id="A0A1I5AAM4"/>
<feature type="transmembrane region" description="Helical" evidence="1">
    <location>
        <begin position="6"/>
        <end position="27"/>
    </location>
</feature>